<accession>A0AAW0HCF2</accession>
<evidence type="ECO:0000313" key="2">
    <source>
        <dbReference type="Proteomes" id="UP001488838"/>
    </source>
</evidence>
<evidence type="ECO:0000313" key="1">
    <source>
        <dbReference type="EMBL" id="KAK7800373.1"/>
    </source>
</evidence>
<keyword evidence="2" id="KW-1185">Reference proteome</keyword>
<dbReference type="AlphaFoldDB" id="A0AAW0HCF2"/>
<evidence type="ECO:0008006" key="3">
    <source>
        <dbReference type="Google" id="ProtNLM"/>
    </source>
</evidence>
<reference evidence="1 2" key="1">
    <citation type="journal article" date="2023" name="bioRxiv">
        <title>Conserved and derived expression patterns and positive selection on dental genes reveal complex evolutionary context of ever-growing rodent molars.</title>
        <authorList>
            <person name="Calamari Z.T."/>
            <person name="Song A."/>
            <person name="Cohen E."/>
            <person name="Akter M."/>
            <person name="Roy R.D."/>
            <person name="Hallikas O."/>
            <person name="Christensen M.M."/>
            <person name="Li P."/>
            <person name="Marangoni P."/>
            <person name="Jernvall J."/>
            <person name="Klein O.D."/>
        </authorList>
    </citation>
    <scope>NUCLEOTIDE SEQUENCE [LARGE SCALE GENOMIC DNA]</scope>
    <source>
        <strain evidence="1">V071</strain>
    </source>
</reference>
<protein>
    <recommendedName>
        <fullName evidence="3">Secreted protein</fullName>
    </recommendedName>
</protein>
<proteinExistence type="predicted"/>
<sequence length="96" mass="11031">MSIWHHLHCSDEVQHTWWKPSSTGNRSKVCILVLLVLVIGEKRKQSTCYPMYLVGGLREQNLNWVEITQFSSRNPKSIAGRAVQWAIRIDCPGARL</sequence>
<organism evidence="1 2">
    <name type="scientific">Myodes glareolus</name>
    <name type="common">Bank vole</name>
    <name type="synonym">Clethrionomys glareolus</name>
    <dbReference type="NCBI Taxonomy" id="447135"/>
    <lineage>
        <taxon>Eukaryota</taxon>
        <taxon>Metazoa</taxon>
        <taxon>Chordata</taxon>
        <taxon>Craniata</taxon>
        <taxon>Vertebrata</taxon>
        <taxon>Euteleostomi</taxon>
        <taxon>Mammalia</taxon>
        <taxon>Eutheria</taxon>
        <taxon>Euarchontoglires</taxon>
        <taxon>Glires</taxon>
        <taxon>Rodentia</taxon>
        <taxon>Myomorpha</taxon>
        <taxon>Muroidea</taxon>
        <taxon>Cricetidae</taxon>
        <taxon>Arvicolinae</taxon>
        <taxon>Myodes</taxon>
    </lineage>
</organism>
<name>A0AAW0HCF2_MYOGA</name>
<dbReference type="EMBL" id="JBBHLL010000554">
    <property type="protein sequence ID" value="KAK7800373.1"/>
    <property type="molecule type" value="Genomic_DNA"/>
</dbReference>
<feature type="non-terminal residue" evidence="1">
    <location>
        <position position="96"/>
    </location>
</feature>
<gene>
    <name evidence="1" type="ORF">U0070_001266</name>
</gene>
<dbReference type="Proteomes" id="UP001488838">
    <property type="component" value="Unassembled WGS sequence"/>
</dbReference>
<comment type="caution">
    <text evidence="1">The sequence shown here is derived from an EMBL/GenBank/DDBJ whole genome shotgun (WGS) entry which is preliminary data.</text>
</comment>